<dbReference type="Gene3D" id="2.40.30.40">
    <property type="entry name" value="Peptidase M42, domain 2"/>
    <property type="match status" value="1"/>
</dbReference>
<dbReference type="SUPFAM" id="SSF101821">
    <property type="entry name" value="Aminopeptidase/glucanase lid domain"/>
    <property type="match status" value="1"/>
</dbReference>
<dbReference type="InterPro" id="IPR051464">
    <property type="entry name" value="Peptidase_M42_aminopept"/>
</dbReference>
<sequence>MTNFIEEKLRELIGIDSPSGYTKAVVDYTAGELEKIGYAPLFTNKGCVLACLGGEGRPLILSAHIDTLGGMVAEVKKNGRLRISPIGGLNANNVETENCRVVTFDGSVYSGCAQICDPSIHVNAKYNDIKRTFDEIEVVLDEVTASDEETAALGVEPGCFVCFDPRLVITPSGYIKSRFLDDKLSAAILLGYAKHLKDLGLTPRRKVYVCFTVFEEVGHGAAGGLPSDAVEILGIDMGCVGEGLTCTERQVSICAKDSRGPSNYEILRELISLAKASGIDYAVDVYPFYASDCDMAMTAGHDLKHCLIGAGVYASHGYERSHMDGVKNTLELIKAYTL</sequence>
<dbReference type="CDD" id="cd05657">
    <property type="entry name" value="M42_glucanase_like"/>
    <property type="match status" value="1"/>
</dbReference>
<dbReference type="PANTHER" id="PTHR32481">
    <property type="entry name" value="AMINOPEPTIDASE"/>
    <property type="match status" value="1"/>
</dbReference>
<keyword evidence="5" id="KW-0378">Hydrolase</keyword>
<keyword evidence="4" id="KW-0479">Metal-binding</keyword>
<name>A0A644X9G5_9ZZZZ</name>
<comment type="similarity">
    <text evidence="1">Belongs to the peptidase M42 family.</text>
</comment>
<evidence type="ECO:0000256" key="3">
    <source>
        <dbReference type="ARBA" id="ARBA00022670"/>
    </source>
</evidence>
<dbReference type="SUPFAM" id="SSF53187">
    <property type="entry name" value="Zn-dependent exopeptidases"/>
    <property type="match status" value="1"/>
</dbReference>
<dbReference type="GO" id="GO:0046872">
    <property type="term" value="F:metal ion binding"/>
    <property type="evidence" value="ECO:0007669"/>
    <property type="project" value="UniProtKB-KW"/>
</dbReference>
<protein>
    <recommendedName>
        <fullName evidence="7">Glutamyl aminopeptidase</fullName>
    </recommendedName>
</protein>
<evidence type="ECO:0000256" key="1">
    <source>
        <dbReference type="ARBA" id="ARBA00006272"/>
    </source>
</evidence>
<gene>
    <name evidence="6" type="ORF">SDC9_59164</name>
</gene>
<reference evidence="6" key="1">
    <citation type="submission" date="2019-08" db="EMBL/GenBank/DDBJ databases">
        <authorList>
            <person name="Kucharzyk K."/>
            <person name="Murdoch R.W."/>
            <person name="Higgins S."/>
            <person name="Loffler F."/>
        </authorList>
    </citation>
    <scope>NUCLEOTIDE SEQUENCE</scope>
</reference>
<dbReference type="Pfam" id="PF05343">
    <property type="entry name" value="Peptidase_M42"/>
    <property type="match status" value="1"/>
</dbReference>
<dbReference type="GO" id="GO:0006508">
    <property type="term" value="P:proteolysis"/>
    <property type="evidence" value="ECO:0007669"/>
    <property type="project" value="UniProtKB-KW"/>
</dbReference>
<dbReference type="Gene3D" id="3.40.630.10">
    <property type="entry name" value="Zn peptidases"/>
    <property type="match status" value="1"/>
</dbReference>
<evidence type="ECO:0000256" key="5">
    <source>
        <dbReference type="ARBA" id="ARBA00022801"/>
    </source>
</evidence>
<dbReference type="InterPro" id="IPR023367">
    <property type="entry name" value="Peptidase_M42_dom2"/>
</dbReference>
<comment type="caution">
    <text evidence="6">The sequence shown here is derived from an EMBL/GenBank/DDBJ whole genome shotgun (WGS) entry which is preliminary data.</text>
</comment>
<evidence type="ECO:0000256" key="4">
    <source>
        <dbReference type="ARBA" id="ARBA00022723"/>
    </source>
</evidence>
<dbReference type="InterPro" id="IPR008007">
    <property type="entry name" value="Peptidase_M42"/>
</dbReference>
<evidence type="ECO:0000313" key="6">
    <source>
        <dbReference type="EMBL" id="MPM12810.1"/>
    </source>
</evidence>
<dbReference type="GO" id="GO:0004177">
    <property type="term" value="F:aminopeptidase activity"/>
    <property type="evidence" value="ECO:0007669"/>
    <property type="project" value="UniProtKB-KW"/>
</dbReference>
<dbReference type="AlphaFoldDB" id="A0A644X9G5"/>
<keyword evidence="2" id="KW-0031">Aminopeptidase</keyword>
<evidence type="ECO:0000256" key="2">
    <source>
        <dbReference type="ARBA" id="ARBA00022438"/>
    </source>
</evidence>
<dbReference type="PIRSF" id="PIRSF001123">
    <property type="entry name" value="PepA_GA"/>
    <property type="match status" value="1"/>
</dbReference>
<evidence type="ECO:0008006" key="7">
    <source>
        <dbReference type="Google" id="ProtNLM"/>
    </source>
</evidence>
<dbReference type="PANTHER" id="PTHR32481:SF7">
    <property type="entry name" value="AMINOPEPTIDASE YHFE-RELATED"/>
    <property type="match status" value="1"/>
</dbReference>
<dbReference type="EMBL" id="VSSQ01002025">
    <property type="protein sequence ID" value="MPM12810.1"/>
    <property type="molecule type" value="Genomic_DNA"/>
</dbReference>
<proteinExistence type="inferred from homology"/>
<keyword evidence="3" id="KW-0645">Protease</keyword>
<organism evidence="6">
    <name type="scientific">bioreactor metagenome</name>
    <dbReference type="NCBI Taxonomy" id="1076179"/>
    <lineage>
        <taxon>unclassified sequences</taxon>
        <taxon>metagenomes</taxon>
        <taxon>ecological metagenomes</taxon>
    </lineage>
</organism>
<accession>A0A644X9G5</accession>